<organism evidence="2">
    <name type="scientific">marine sediment metagenome</name>
    <dbReference type="NCBI Taxonomy" id="412755"/>
    <lineage>
        <taxon>unclassified sequences</taxon>
        <taxon>metagenomes</taxon>
        <taxon>ecological metagenomes</taxon>
    </lineage>
</organism>
<reference evidence="2" key="1">
    <citation type="journal article" date="2015" name="Nature">
        <title>Complex archaea that bridge the gap between prokaryotes and eukaryotes.</title>
        <authorList>
            <person name="Spang A."/>
            <person name="Saw J.H."/>
            <person name="Jorgensen S.L."/>
            <person name="Zaremba-Niedzwiedzka K."/>
            <person name="Martijn J."/>
            <person name="Lind A.E."/>
            <person name="van Eijk R."/>
            <person name="Schleper C."/>
            <person name="Guy L."/>
            <person name="Ettema T.J."/>
        </authorList>
    </citation>
    <scope>NUCLEOTIDE SEQUENCE</scope>
</reference>
<dbReference type="SUPFAM" id="SSF55166">
    <property type="entry name" value="Hedgehog/DD-peptidase"/>
    <property type="match status" value="1"/>
</dbReference>
<proteinExistence type="predicted"/>
<evidence type="ECO:0000259" key="1">
    <source>
        <dbReference type="Pfam" id="PF08291"/>
    </source>
</evidence>
<dbReference type="Gene3D" id="3.30.1380.10">
    <property type="match status" value="1"/>
</dbReference>
<sequence length="137" mass="15288">MQRGRLNEYFHSDEFVCKCGCGIFNLDDDFFAKLTEARREADVPFVINSGCRCPTWNKKQGGTRLSGHITTEVIKARASDIRATTVYVMIRIMRGALLADMPGIALGHGFVHLDTKHRKMIKAYAAFTLTGRGFSLG</sequence>
<comment type="caution">
    <text evidence="2">The sequence shown here is derived from an EMBL/GenBank/DDBJ whole genome shotgun (WGS) entry which is preliminary data.</text>
</comment>
<name>A0A0F9M0F8_9ZZZZ</name>
<gene>
    <name evidence="2" type="ORF">LCGC14_1133430</name>
</gene>
<dbReference type="EMBL" id="LAZR01005325">
    <property type="protein sequence ID" value="KKN00870.1"/>
    <property type="molecule type" value="Genomic_DNA"/>
</dbReference>
<accession>A0A0F9M0F8</accession>
<dbReference type="InterPro" id="IPR013230">
    <property type="entry name" value="Peptidase_M15A_C"/>
</dbReference>
<dbReference type="Pfam" id="PF08291">
    <property type="entry name" value="Peptidase_M15_3"/>
    <property type="match status" value="1"/>
</dbReference>
<feature type="domain" description="Peptidase M15A C-terminal" evidence="1">
    <location>
        <begin position="9"/>
        <end position="114"/>
    </location>
</feature>
<dbReference type="InterPro" id="IPR009045">
    <property type="entry name" value="Zn_M74/Hedgehog-like"/>
</dbReference>
<evidence type="ECO:0000313" key="2">
    <source>
        <dbReference type="EMBL" id="KKN00870.1"/>
    </source>
</evidence>
<dbReference type="AlphaFoldDB" id="A0A0F9M0F8"/>
<protein>
    <recommendedName>
        <fullName evidence="1">Peptidase M15A C-terminal domain-containing protein</fullName>
    </recommendedName>
</protein>